<feature type="chain" id="PRO_5046373333" description="Secreted protein" evidence="2">
    <location>
        <begin position="32"/>
        <end position="185"/>
    </location>
</feature>
<feature type="compositionally biased region" description="Low complexity" evidence="1">
    <location>
        <begin position="36"/>
        <end position="45"/>
    </location>
</feature>
<feature type="compositionally biased region" description="Pro residues" evidence="1">
    <location>
        <begin position="46"/>
        <end position="55"/>
    </location>
</feature>
<evidence type="ECO:0000313" key="4">
    <source>
        <dbReference type="Proteomes" id="UP000019226"/>
    </source>
</evidence>
<feature type="region of interest" description="Disordered" evidence="1">
    <location>
        <begin position="36"/>
        <end position="63"/>
    </location>
</feature>
<dbReference type="Proteomes" id="UP000019226">
    <property type="component" value="Chromosome"/>
</dbReference>
<proteinExistence type="predicted"/>
<evidence type="ECO:0000256" key="2">
    <source>
        <dbReference type="SAM" id="SignalP"/>
    </source>
</evidence>
<reference evidence="4" key="1">
    <citation type="submission" date="2013-02" db="EMBL/GenBank/DDBJ databases">
        <title>The complete genome sequence of Corynebacterium casei LMG S-19264 (=DSM 44701).</title>
        <authorList>
            <person name="Ruckert C."/>
            <person name="Albersmeier A."/>
            <person name="Kalinowski J."/>
        </authorList>
    </citation>
    <scope>NUCLEOTIDE SEQUENCE [LARGE SCALE GENOMIC DNA]</scope>
    <source>
        <strain evidence="4">LMG S-19264</strain>
    </source>
</reference>
<dbReference type="EMBL" id="CP004350">
    <property type="protein sequence ID" value="AHI19970.1"/>
    <property type="molecule type" value="Genomic_DNA"/>
</dbReference>
<evidence type="ECO:0000256" key="1">
    <source>
        <dbReference type="SAM" id="MobiDB-lite"/>
    </source>
</evidence>
<protein>
    <recommendedName>
        <fullName evidence="5">Secreted protein</fullName>
    </recommendedName>
</protein>
<keyword evidence="2" id="KW-0732">Signal</keyword>
<accession>A0ABM5PQ10</accession>
<evidence type="ECO:0008006" key="5">
    <source>
        <dbReference type="Google" id="ProtNLM"/>
    </source>
</evidence>
<organism evidence="3 4">
    <name type="scientific">Corynebacterium casei LMG S-19264</name>
    <dbReference type="NCBI Taxonomy" id="1285583"/>
    <lineage>
        <taxon>Bacteria</taxon>
        <taxon>Bacillati</taxon>
        <taxon>Actinomycetota</taxon>
        <taxon>Actinomycetes</taxon>
        <taxon>Mycobacteriales</taxon>
        <taxon>Corynebacteriaceae</taxon>
        <taxon>Corynebacterium</taxon>
    </lineage>
</organism>
<keyword evidence="4" id="KW-1185">Reference proteome</keyword>
<dbReference type="RefSeq" id="WP_025387524.1">
    <property type="nucleotide sequence ID" value="NZ_CP004350.1"/>
</dbReference>
<name>A0ABM5PQ10_9CORY</name>
<feature type="signal peptide" evidence="2">
    <location>
        <begin position="1"/>
        <end position="31"/>
    </location>
</feature>
<dbReference type="GeneID" id="82877547"/>
<evidence type="ECO:0000313" key="3">
    <source>
        <dbReference type="EMBL" id="AHI19970.1"/>
    </source>
</evidence>
<sequence length="185" mass="19517">MLIDHEKTHYCPRVHATAAALALSIAPTAGAQSAFSLSSSGSKPAPSSPKNPTPKPGNSTEGKRQLLENFVASNIKKAGAERSAAYDKIARVHIKLAQEGKLEWIDVSVDDYESAIAGAQVDDLFVTVIRYGISSLDGLGEEFDPSAEVEPAPAGTKAGVATDADDRYVCLAMAATIIQDQPEDY</sequence>
<gene>
    <name evidence="3" type="ORF">CCASEI_06995</name>
</gene>